<keyword evidence="2" id="KW-1185">Reference proteome</keyword>
<dbReference type="RefSeq" id="WP_066405681.1">
    <property type="nucleotide sequence ID" value="NZ_CP011390.1"/>
</dbReference>
<dbReference type="Proteomes" id="UP000077177">
    <property type="component" value="Chromosome"/>
</dbReference>
<evidence type="ECO:0000313" key="2">
    <source>
        <dbReference type="Proteomes" id="UP000077177"/>
    </source>
</evidence>
<reference evidence="2" key="1">
    <citation type="submission" date="2015-01" db="EMBL/GenBank/DDBJ databases">
        <title>Flavisolibacter sp./LCS9/ whole genome sequencing.</title>
        <authorList>
            <person name="Kim M.K."/>
            <person name="Srinivasan S."/>
            <person name="Lee J.-J."/>
        </authorList>
    </citation>
    <scope>NUCLEOTIDE SEQUENCE [LARGE SCALE GENOMIC DNA]</scope>
    <source>
        <strain evidence="2">LCS9</strain>
    </source>
</reference>
<accession>A0A172TX81</accession>
<dbReference type="OrthoDB" id="6116667at2"/>
<name>A0A172TX81_9BACT</name>
<evidence type="ECO:0000313" key="1">
    <source>
        <dbReference type="EMBL" id="ANE51578.1"/>
    </source>
</evidence>
<protein>
    <submittedName>
        <fullName evidence="1">Uncharacterized protein</fullName>
    </submittedName>
</protein>
<dbReference type="AlphaFoldDB" id="A0A172TX81"/>
<proteinExistence type="predicted"/>
<gene>
    <name evidence="1" type="ORF">SY85_14760</name>
</gene>
<dbReference type="EMBL" id="CP011390">
    <property type="protein sequence ID" value="ANE51578.1"/>
    <property type="molecule type" value="Genomic_DNA"/>
</dbReference>
<sequence>MVIQAAVLYKGLLAQYRVQKEDSGGFIAQLLFYRGSSTDAPPGEVHFVKDGRHCTGDTAEQELMDDLYETVKTRFGIFLSRANGYRL</sequence>
<dbReference type="KEGG" id="fla:SY85_14760"/>
<reference evidence="1 2" key="2">
    <citation type="journal article" date="2016" name="Int. J. Syst. Evol. Microbiol.">
        <title>Flavisolibacter tropicus sp. nov., isolated from tropical soil.</title>
        <authorList>
            <person name="Lee J.J."/>
            <person name="Kang M.S."/>
            <person name="Kim G.S."/>
            <person name="Lee C.S."/>
            <person name="Lim S."/>
            <person name="Lee J."/>
            <person name="Roh S.H."/>
            <person name="Kang H."/>
            <person name="Ha J.M."/>
            <person name="Bae S."/>
            <person name="Jung H.Y."/>
            <person name="Kim M.K."/>
        </authorList>
    </citation>
    <scope>NUCLEOTIDE SEQUENCE [LARGE SCALE GENOMIC DNA]</scope>
    <source>
        <strain evidence="1 2">LCS9</strain>
    </source>
</reference>
<organism evidence="1 2">
    <name type="scientific">Flavisolibacter tropicus</name>
    <dbReference type="NCBI Taxonomy" id="1492898"/>
    <lineage>
        <taxon>Bacteria</taxon>
        <taxon>Pseudomonadati</taxon>
        <taxon>Bacteroidota</taxon>
        <taxon>Chitinophagia</taxon>
        <taxon>Chitinophagales</taxon>
        <taxon>Chitinophagaceae</taxon>
        <taxon>Flavisolibacter</taxon>
    </lineage>
</organism>